<dbReference type="Proteomes" id="UP000253209">
    <property type="component" value="Unassembled WGS sequence"/>
</dbReference>
<dbReference type="PROSITE" id="PS50005">
    <property type="entry name" value="TPR"/>
    <property type="match status" value="1"/>
</dbReference>
<dbReference type="AlphaFoldDB" id="A0A367GQC9"/>
<dbReference type="Pfam" id="PF14559">
    <property type="entry name" value="TPR_19"/>
    <property type="match status" value="1"/>
</dbReference>
<evidence type="ECO:0000256" key="5">
    <source>
        <dbReference type="ARBA" id="ARBA00022803"/>
    </source>
</evidence>
<keyword evidence="4" id="KW-0677">Repeat</keyword>
<dbReference type="EMBL" id="QGDC01000003">
    <property type="protein sequence ID" value="RCH55659.1"/>
    <property type="molecule type" value="Genomic_DNA"/>
</dbReference>
<dbReference type="InterPro" id="IPR051939">
    <property type="entry name" value="Glycosyltr_41/O-GlcNAc_trsf"/>
</dbReference>
<sequence>MKKGQIAAVVAVLVIMGYLYMQPVRGLEKAKDVAKETAAAPAASNTTAAISLSEISEAAKAVIGQGLAAKIVELEEKLKAAPEADKPAIEKQLAAQWDDVNQPAPAAFYYKAIAQKANTVDNWINAGNRFNEAFKTTQDTAAQPAYMANAVEAFENARKLDAENLDAKTGLGVAYVNGGAPSPMQGITLLREVVAKDPANRNANLALGVFSMKSGQYDKAVERFKTVIAQKPEVEPYFYLAESYKQLGRKKEAIEAYNKCKEMMPDPAFGKRIDDFIKELN</sequence>
<accession>A0A367GQC9</accession>
<evidence type="ECO:0000256" key="3">
    <source>
        <dbReference type="ARBA" id="ARBA00022679"/>
    </source>
</evidence>
<evidence type="ECO:0000256" key="6">
    <source>
        <dbReference type="PROSITE-ProRule" id="PRU00339"/>
    </source>
</evidence>
<comment type="caution">
    <text evidence="7">The sequence shown here is derived from an EMBL/GenBank/DDBJ whole genome shotgun (WGS) entry which is preliminary data.</text>
</comment>
<dbReference type="Pfam" id="PF07719">
    <property type="entry name" value="TPR_2"/>
    <property type="match status" value="1"/>
</dbReference>
<gene>
    <name evidence="7" type="ORF">DJ568_07160</name>
</gene>
<keyword evidence="5 6" id="KW-0802">TPR repeat</keyword>
<dbReference type="GO" id="GO:0016757">
    <property type="term" value="F:glycosyltransferase activity"/>
    <property type="evidence" value="ECO:0007669"/>
    <property type="project" value="UniProtKB-KW"/>
</dbReference>
<keyword evidence="8" id="KW-1185">Reference proteome</keyword>
<dbReference type="InterPro" id="IPR013105">
    <property type="entry name" value="TPR_2"/>
</dbReference>
<dbReference type="InterPro" id="IPR011990">
    <property type="entry name" value="TPR-like_helical_dom_sf"/>
</dbReference>
<keyword evidence="2" id="KW-0328">Glycosyltransferase</keyword>
<dbReference type="PANTHER" id="PTHR44835">
    <property type="entry name" value="UDP-N-ACETYLGLUCOSAMINE--PEPTIDE N-ACETYLGLUCOSAMINYLTRANSFERASE SPINDLY-RELATED"/>
    <property type="match status" value="1"/>
</dbReference>
<dbReference type="OrthoDB" id="1490552at2"/>
<reference evidence="7 8" key="1">
    <citation type="submission" date="2018-05" db="EMBL/GenBank/DDBJ databases">
        <title>Mucilaginibacter hurinus sp. nov., isolated from briquette warehouse soil.</title>
        <authorList>
            <person name="Choi L."/>
        </authorList>
    </citation>
    <scope>NUCLEOTIDE SEQUENCE [LARGE SCALE GENOMIC DNA]</scope>
    <source>
        <strain evidence="7 8">ZR32</strain>
    </source>
</reference>
<comment type="pathway">
    <text evidence="1">Protein modification; protein glycosylation.</text>
</comment>
<dbReference type="SMART" id="SM00028">
    <property type="entry name" value="TPR"/>
    <property type="match status" value="2"/>
</dbReference>
<evidence type="ECO:0000256" key="1">
    <source>
        <dbReference type="ARBA" id="ARBA00004922"/>
    </source>
</evidence>
<evidence type="ECO:0000313" key="7">
    <source>
        <dbReference type="EMBL" id="RCH55659.1"/>
    </source>
</evidence>
<name>A0A367GQC9_9SPHI</name>
<dbReference type="Gene3D" id="1.25.40.10">
    <property type="entry name" value="Tetratricopeptide repeat domain"/>
    <property type="match status" value="1"/>
</dbReference>
<keyword evidence="3" id="KW-0808">Transferase</keyword>
<dbReference type="InterPro" id="IPR019734">
    <property type="entry name" value="TPR_rpt"/>
</dbReference>
<feature type="repeat" description="TPR" evidence="6">
    <location>
        <begin position="234"/>
        <end position="267"/>
    </location>
</feature>
<organism evidence="7 8">
    <name type="scientific">Mucilaginibacter hurinus</name>
    <dbReference type="NCBI Taxonomy" id="2201324"/>
    <lineage>
        <taxon>Bacteria</taxon>
        <taxon>Pseudomonadati</taxon>
        <taxon>Bacteroidota</taxon>
        <taxon>Sphingobacteriia</taxon>
        <taxon>Sphingobacteriales</taxon>
        <taxon>Sphingobacteriaceae</taxon>
        <taxon>Mucilaginibacter</taxon>
    </lineage>
</organism>
<evidence type="ECO:0000256" key="2">
    <source>
        <dbReference type="ARBA" id="ARBA00022676"/>
    </source>
</evidence>
<protein>
    <submittedName>
        <fullName evidence="7">Uncharacterized protein</fullName>
    </submittedName>
</protein>
<dbReference type="RefSeq" id="WP_114004574.1">
    <property type="nucleotide sequence ID" value="NZ_QGDC01000003.1"/>
</dbReference>
<evidence type="ECO:0000313" key="8">
    <source>
        <dbReference type="Proteomes" id="UP000253209"/>
    </source>
</evidence>
<evidence type="ECO:0000256" key="4">
    <source>
        <dbReference type="ARBA" id="ARBA00022737"/>
    </source>
</evidence>
<proteinExistence type="predicted"/>
<dbReference type="SUPFAM" id="SSF48452">
    <property type="entry name" value="TPR-like"/>
    <property type="match status" value="1"/>
</dbReference>
<dbReference type="PANTHER" id="PTHR44835:SF1">
    <property type="entry name" value="PROTEIN O-GLCNAC TRANSFERASE"/>
    <property type="match status" value="1"/>
</dbReference>